<dbReference type="PANTHER" id="PTHR12444:SF1">
    <property type="entry name" value="PROTEIN EFR3 HOMOLOG A"/>
    <property type="match status" value="1"/>
</dbReference>
<evidence type="ECO:0000313" key="1">
    <source>
        <dbReference type="EMBL" id="MEQ2203714.1"/>
    </source>
</evidence>
<gene>
    <name evidence="1" type="primary">EFR3A_1</name>
    <name evidence="1" type="ORF">XENOCAPTIV_002598</name>
</gene>
<proteinExistence type="predicted"/>
<name>A0ABV0R6R8_9TELE</name>
<keyword evidence="2" id="KW-1185">Reference proteome</keyword>
<evidence type="ECO:0000313" key="2">
    <source>
        <dbReference type="Proteomes" id="UP001434883"/>
    </source>
</evidence>
<sequence length="106" mass="12387">MKTCSIIGNYLTFLDFQKLTRNANKRCSLHPCESEILWVCFRIRVAGIKGLQGVVRKTVNDELQAIIWEPQHMDKLIPSMLFNMQDAEDLDRERYPSLRDMVSLRS</sequence>
<reference evidence="1 2" key="1">
    <citation type="submission" date="2021-06" db="EMBL/GenBank/DDBJ databases">
        <authorList>
            <person name="Palmer J.M."/>
        </authorList>
    </citation>
    <scope>NUCLEOTIDE SEQUENCE [LARGE SCALE GENOMIC DNA]</scope>
    <source>
        <strain evidence="1 2">XC_2019</strain>
        <tissue evidence="1">Muscle</tissue>
    </source>
</reference>
<dbReference type="EMBL" id="JAHRIN010034872">
    <property type="protein sequence ID" value="MEQ2203714.1"/>
    <property type="molecule type" value="Genomic_DNA"/>
</dbReference>
<accession>A0ABV0R6R8</accession>
<dbReference type="PANTHER" id="PTHR12444">
    <property type="entry name" value="PROTEIN EFR3 HOMOLOG CMP44E"/>
    <property type="match status" value="1"/>
</dbReference>
<organism evidence="1 2">
    <name type="scientific">Xenoophorus captivus</name>
    <dbReference type="NCBI Taxonomy" id="1517983"/>
    <lineage>
        <taxon>Eukaryota</taxon>
        <taxon>Metazoa</taxon>
        <taxon>Chordata</taxon>
        <taxon>Craniata</taxon>
        <taxon>Vertebrata</taxon>
        <taxon>Euteleostomi</taxon>
        <taxon>Actinopterygii</taxon>
        <taxon>Neopterygii</taxon>
        <taxon>Teleostei</taxon>
        <taxon>Neoteleostei</taxon>
        <taxon>Acanthomorphata</taxon>
        <taxon>Ovalentaria</taxon>
        <taxon>Atherinomorphae</taxon>
        <taxon>Cyprinodontiformes</taxon>
        <taxon>Goodeidae</taxon>
        <taxon>Xenoophorus</taxon>
    </lineage>
</organism>
<dbReference type="InterPro" id="IPR051851">
    <property type="entry name" value="EFR3_Homologs"/>
</dbReference>
<protein>
    <submittedName>
        <fullName evidence="1">Membrane anchoring protein efr3a</fullName>
    </submittedName>
</protein>
<comment type="caution">
    <text evidence="1">The sequence shown here is derived from an EMBL/GenBank/DDBJ whole genome shotgun (WGS) entry which is preliminary data.</text>
</comment>
<dbReference type="Proteomes" id="UP001434883">
    <property type="component" value="Unassembled WGS sequence"/>
</dbReference>